<comment type="caution">
    <text evidence="1">The sequence shown here is derived from an EMBL/GenBank/DDBJ whole genome shotgun (WGS) entry which is preliminary data.</text>
</comment>
<name>A0A3S5FDK6_9PLAT</name>
<dbReference type="AlphaFoldDB" id="A0A3S5FDK6"/>
<organism evidence="1 2">
    <name type="scientific">Protopolystoma xenopodis</name>
    <dbReference type="NCBI Taxonomy" id="117903"/>
    <lineage>
        <taxon>Eukaryota</taxon>
        <taxon>Metazoa</taxon>
        <taxon>Spiralia</taxon>
        <taxon>Lophotrochozoa</taxon>
        <taxon>Platyhelminthes</taxon>
        <taxon>Monogenea</taxon>
        <taxon>Polyopisthocotylea</taxon>
        <taxon>Polystomatidea</taxon>
        <taxon>Polystomatidae</taxon>
        <taxon>Protopolystoma</taxon>
    </lineage>
</organism>
<protein>
    <submittedName>
        <fullName evidence="1">Uncharacterized protein</fullName>
    </submittedName>
</protein>
<proteinExistence type="predicted"/>
<dbReference type="EMBL" id="CAAALY010041558">
    <property type="protein sequence ID" value="VEL19438.1"/>
    <property type="molecule type" value="Genomic_DNA"/>
</dbReference>
<evidence type="ECO:0000313" key="2">
    <source>
        <dbReference type="Proteomes" id="UP000784294"/>
    </source>
</evidence>
<gene>
    <name evidence="1" type="ORF">PXEA_LOCUS12878</name>
</gene>
<dbReference type="Proteomes" id="UP000784294">
    <property type="component" value="Unassembled WGS sequence"/>
</dbReference>
<sequence>MRQTLDFIELAAFSAVLRRFTSVHTSTALPDQHDLVTLQSNSHYGITLPTPFRCKCGLSGAWPTVTATWTLQLTCT</sequence>
<reference evidence="1" key="1">
    <citation type="submission" date="2018-11" db="EMBL/GenBank/DDBJ databases">
        <authorList>
            <consortium name="Pathogen Informatics"/>
        </authorList>
    </citation>
    <scope>NUCLEOTIDE SEQUENCE</scope>
</reference>
<keyword evidence="2" id="KW-1185">Reference proteome</keyword>
<accession>A0A3S5FDK6</accession>
<evidence type="ECO:0000313" key="1">
    <source>
        <dbReference type="EMBL" id="VEL19438.1"/>
    </source>
</evidence>